<feature type="active site" description="Proton acceptor" evidence="2">
    <location>
        <position position="117"/>
    </location>
</feature>
<proteinExistence type="inferred from homology"/>
<evidence type="ECO:0000256" key="1">
    <source>
        <dbReference type="ARBA" id="ARBA00022801"/>
    </source>
</evidence>
<dbReference type="InterPro" id="IPR009097">
    <property type="entry name" value="Cyclic_Pdiesterase"/>
</dbReference>
<protein>
    <recommendedName>
        <fullName evidence="2">RNA 2',3'-cyclic phosphodiesterase</fullName>
        <shortName evidence="2">RNA 2',3'-CPDase</shortName>
        <ecNumber evidence="2">3.1.4.58</ecNumber>
    </recommendedName>
</protein>
<keyword evidence="1 2" id="KW-0378">Hydrolase</keyword>
<gene>
    <name evidence="3" type="ORF">SAMN05660648_00542</name>
</gene>
<organism evidence="3 4">
    <name type="scientific">Selenomonas ruminantium</name>
    <dbReference type="NCBI Taxonomy" id="971"/>
    <lineage>
        <taxon>Bacteria</taxon>
        <taxon>Bacillati</taxon>
        <taxon>Bacillota</taxon>
        <taxon>Negativicutes</taxon>
        <taxon>Selenomonadales</taxon>
        <taxon>Selenomonadaceae</taxon>
        <taxon>Selenomonas</taxon>
    </lineage>
</organism>
<feature type="short sequence motif" description="HXTX 2" evidence="2">
    <location>
        <begin position="117"/>
        <end position="120"/>
    </location>
</feature>
<dbReference type="RefSeq" id="WP_074670701.1">
    <property type="nucleotide sequence ID" value="NZ_FNQG01000002.1"/>
</dbReference>
<name>A0A1H3VSF3_SELRU</name>
<dbReference type="OrthoDB" id="9789350at2"/>
<dbReference type="HAMAP" id="MF_01940">
    <property type="entry name" value="RNA_CPDase"/>
    <property type="match status" value="1"/>
</dbReference>
<feature type="active site" description="Proton donor" evidence="2">
    <location>
        <position position="40"/>
    </location>
</feature>
<evidence type="ECO:0000313" key="4">
    <source>
        <dbReference type="Proteomes" id="UP000183469"/>
    </source>
</evidence>
<dbReference type="AlphaFoldDB" id="A0A1H3VSF3"/>
<dbReference type="Proteomes" id="UP000183469">
    <property type="component" value="Unassembled WGS sequence"/>
</dbReference>
<dbReference type="SUPFAM" id="SSF55144">
    <property type="entry name" value="LigT-like"/>
    <property type="match status" value="1"/>
</dbReference>
<dbReference type="GO" id="GO:0008664">
    <property type="term" value="F:RNA 2',3'-cyclic 3'-phosphodiesterase activity"/>
    <property type="evidence" value="ECO:0007669"/>
    <property type="project" value="UniProtKB-EC"/>
</dbReference>
<evidence type="ECO:0000256" key="2">
    <source>
        <dbReference type="HAMAP-Rule" id="MF_01940"/>
    </source>
</evidence>
<dbReference type="Gene3D" id="3.90.1140.10">
    <property type="entry name" value="Cyclic phosphodiesterase"/>
    <property type="match status" value="1"/>
</dbReference>
<dbReference type="EC" id="3.1.4.58" evidence="2"/>
<comment type="catalytic activity">
    <reaction evidence="2">
        <text>a 3'-end 2',3'-cyclophospho-ribonucleotide-RNA + H2O = a 3'-end 2'-phospho-ribonucleotide-RNA + H(+)</text>
        <dbReference type="Rhea" id="RHEA:11828"/>
        <dbReference type="Rhea" id="RHEA-COMP:10464"/>
        <dbReference type="Rhea" id="RHEA-COMP:17353"/>
        <dbReference type="ChEBI" id="CHEBI:15377"/>
        <dbReference type="ChEBI" id="CHEBI:15378"/>
        <dbReference type="ChEBI" id="CHEBI:83064"/>
        <dbReference type="ChEBI" id="CHEBI:173113"/>
        <dbReference type="EC" id="3.1.4.58"/>
    </reaction>
</comment>
<sequence length="170" mass="19538">MRLFISIQFTDPMLDALEAFQSRLKASGVEGYFATRENLHLTLAFIGDYGEPDAVMDVIESVPFEPMPMKLYGMGNFGDLYWAGIEQNTELNHYVKRLRRALAEHHIPYDRKRFNPHITVVRKATYHGKTILPEVEPPQGEMVIEHISLMRSERGKHGMIYTEIGATSKR</sequence>
<dbReference type="Pfam" id="PF13563">
    <property type="entry name" value="2_5_RNA_ligase2"/>
    <property type="match status" value="1"/>
</dbReference>
<dbReference type="GO" id="GO:0016874">
    <property type="term" value="F:ligase activity"/>
    <property type="evidence" value="ECO:0007669"/>
    <property type="project" value="UniProtKB-KW"/>
</dbReference>
<comment type="similarity">
    <text evidence="2">Belongs to the 2H phosphoesterase superfamily. ThpR family.</text>
</comment>
<dbReference type="InterPro" id="IPR004175">
    <property type="entry name" value="RNA_CPDase"/>
</dbReference>
<feature type="short sequence motif" description="HXTX 1" evidence="2">
    <location>
        <begin position="40"/>
        <end position="43"/>
    </location>
</feature>
<evidence type="ECO:0000313" key="3">
    <source>
        <dbReference type="EMBL" id="SDZ77765.1"/>
    </source>
</evidence>
<dbReference type="EMBL" id="FNQG01000002">
    <property type="protein sequence ID" value="SDZ77765.1"/>
    <property type="molecule type" value="Genomic_DNA"/>
</dbReference>
<comment type="function">
    <text evidence="2">Hydrolyzes RNA 2',3'-cyclic phosphodiester to an RNA 2'-phosphomonoester.</text>
</comment>
<dbReference type="GO" id="GO:0004113">
    <property type="term" value="F:2',3'-cyclic-nucleotide 3'-phosphodiesterase activity"/>
    <property type="evidence" value="ECO:0007669"/>
    <property type="project" value="InterPro"/>
</dbReference>
<reference evidence="3 4" key="1">
    <citation type="submission" date="2016-10" db="EMBL/GenBank/DDBJ databases">
        <authorList>
            <person name="de Groot N.N."/>
        </authorList>
    </citation>
    <scope>NUCLEOTIDE SEQUENCE [LARGE SCALE GENOMIC DNA]</scope>
    <source>
        <strain evidence="3 4">DSM 2872</strain>
    </source>
</reference>
<dbReference type="PANTHER" id="PTHR35561:SF1">
    <property type="entry name" value="RNA 2',3'-CYCLIC PHOSPHODIESTERASE"/>
    <property type="match status" value="1"/>
</dbReference>
<dbReference type="NCBIfam" id="TIGR02258">
    <property type="entry name" value="2_5_ligase"/>
    <property type="match status" value="1"/>
</dbReference>
<accession>A0A1H3VSF3</accession>
<dbReference type="PANTHER" id="PTHR35561">
    <property type="entry name" value="RNA 2',3'-CYCLIC PHOSPHODIESTERASE"/>
    <property type="match status" value="1"/>
</dbReference>
<keyword evidence="3" id="KW-0436">Ligase</keyword>